<keyword evidence="4 6" id="KW-1133">Transmembrane helix</keyword>
<keyword evidence="3 6" id="KW-0812">Transmembrane</keyword>
<feature type="transmembrane region" description="Helical" evidence="6">
    <location>
        <begin position="177"/>
        <end position="199"/>
    </location>
</feature>
<feature type="transmembrane region" description="Helical" evidence="6">
    <location>
        <begin position="420"/>
        <end position="440"/>
    </location>
</feature>
<keyword evidence="8" id="KW-1185">Reference proteome</keyword>
<evidence type="ECO:0000313" key="8">
    <source>
        <dbReference type="Proteomes" id="UP000703038"/>
    </source>
</evidence>
<comment type="caution">
    <text evidence="7">The sequence shown here is derived from an EMBL/GenBank/DDBJ whole genome shotgun (WGS) entry which is preliminary data.</text>
</comment>
<accession>A0ABS2KVN4</accession>
<evidence type="ECO:0000256" key="2">
    <source>
        <dbReference type="ARBA" id="ARBA00022475"/>
    </source>
</evidence>
<evidence type="ECO:0000256" key="3">
    <source>
        <dbReference type="ARBA" id="ARBA00022692"/>
    </source>
</evidence>
<evidence type="ECO:0000256" key="6">
    <source>
        <dbReference type="SAM" id="Phobius"/>
    </source>
</evidence>
<dbReference type="PANTHER" id="PTHR42770">
    <property type="entry name" value="AMINO ACID TRANSPORTER-RELATED"/>
    <property type="match status" value="1"/>
</dbReference>
<feature type="transmembrane region" description="Helical" evidence="6">
    <location>
        <begin position="52"/>
        <end position="71"/>
    </location>
</feature>
<gene>
    <name evidence="7" type="ORF">JOE42_002743</name>
</gene>
<dbReference type="PIRSF" id="PIRSF006060">
    <property type="entry name" value="AA_transporter"/>
    <property type="match status" value="1"/>
</dbReference>
<comment type="subcellular location">
    <subcellularLocation>
        <location evidence="1">Cell membrane</location>
        <topology evidence="1">Multi-pass membrane protein</topology>
    </subcellularLocation>
</comment>
<organism evidence="7 8">
    <name type="scientific">Rhodococcoides corynebacterioides</name>
    <dbReference type="NCBI Taxonomy" id="53972"/>
    <lineage>
        <taxon>Bacteria</taxon>
        <taxon>Bacillati</taxon>
        <taxon>Actinomycetota</taxon>
        <taxon>Actinomycetes</taxon>
        <taxon>Mycobacteriales</taxon>
        <taxon>Nocardiaceae</taxon>
        <taxon>Rhodococcoides</taxon>
    </lineage>
</organism>
<dbReference type="Proteomes" id="UP000703038">
    <property type="component" value="Unassembled WGS sequence"/>
</dbReference>
<evidence type="ECO:0000256" key="5">
    <source>
        <dbReference type="ARBA" id="ARBA00023136"/>
    </source>
</evidence>
<dbReference type="RefSeq" id="WP_204868930.1">
    <property type="nucleotide sequence ID" value="NZ_JAFBBK010000001.1"/>
</dbReference>
<dbReference type="InterPro" id="IPR002293">
    <property type="entry name" value="AA/rel_permease1"/>
</dbReference>
<proteinExistence type="predicted"/>
<reference evidence="7 8" key="1">
    <citation type="submission" date="2021-01" db="EMBL/GenBank/DDBJ databases">
        <title>Genomics of switchgrass bacterial isolates.</title>
        <authorList>
            <person name="Shade A."/>
        </authorList>
    </citation>
    <scope>NUCLEOTIDE SEQUENCE [LARGE SCALE GENOMIC DNA]</scope>
    <source>
        <strain evidence="7 8">PvP111</strain>
    </source>
</reference>
<feature type="transmembrane region" description="Helical" evidence="6">
    <location>
        <begin position="446"/>
        <end position="468"/>
    </location>
</feature>
<feature type="transmembrane region" description="Helical" evidence="6">
    <location>
        <begin position="147"/>
        <end position="165"/>
    </location>
</feature>
<dbReference type="Pfam" id="PF13520">
    <property type="entry name" value="AA_permease_2"/>
    <property type="match status" value="1"/>
</dbReference>
<dbReference type="InterPro" id="IPR050367">
    <property type="entry name" value="APC_superfamily"/>
</dbReference>
<feature type="transmembrane region" description="Helical" evidence="6">
    <location>
        <begin position="355"/>
        <end position="374"/>
    </location>
</feature>
<sequence>MTQTAETETSATPELKRVLGPGLLLLFIVGDILGAGVYAVTGDMIANVGGMAWLPFILAFVVATLTAFSYLELVCKYPQAAGAALYTHKAFGIHFATFLVAFAVICSGITSASTSSNVVAGNLLAGLHETFSTEDGIGWFDVPTGDTAQLVVALAFMLLLAAINLRGVGESVKFNVILTIIEMAALAIVIAIGFVAVGSGSAEGDIANLVVFDDANEKGWFLAVTIATTIAFFAMVGFEDSVNMVEETKEPEKIFPKMMLSGLGIACLIYVLVVVAVIAVLPLDYDSGSEGILLHVVRLGAPGLPIDEIFPYLTVFAVANTALINMLMASRLIYGLGRQRILPKSLSAVLPTRRSPWAAIMFSTVMALVLIVVVNQLQGNSVVSALSGTTGLLLLCVFAVVNVANLVLKRKKETTGFSAPLWVPVTGGTLCLFLVGPWARTDAQMIQYRIAGAMLLLGVALWVVTFFVNRATQGKSRFIDVDALDRDEKANLGDRVRDRGDGTD</sequence>
<feature type="transmembrane region" description="Helical" evidence="6">
    <location>
        <begin position="309"/>
        <end position="334"/>
    </location>
</feature>
<evidence type="ECO:0000256" key="1">
    <source>
        <dbReference type="ARBA" id="ARBA00004651"/>
    </source>
</evidence>
<name>A0ABS2KVN4_9NOCA</name>
<dbReference type="Gene3D" id="1.20.1740.10">
    <property type="entry name" value="Amino acid/polyamine transporter I"/>
    <property type="match status" value="1"/>
</dbReference>
<protein>
    <submittedName>
        <fullName evidence="7">Amino acid transporter</fullName>
    </submittedName>
</protein>
<dbReference type="EMBL" id="JAFBBK010000001">
    <property type="protein sequence ID" value="MBM7416010.1"/>
    <property type="molecule type" value="Genomic_DNA"/>
</dbReference>
<keyword evidence="2" id="KW-1003">Cell membrane</keyword>
<feature type="transmembrane region" description="Helical" evidence="6">
    <location>
        <begin position="219"/>
        <end position="238"/>
    </location>
</feature>
<keyword evidence="5 6" id="KW-0472">Membrane</keyword>
<feature type="transmembrane region" description="Helical" evidence="6">
    <location>
        <begin position="18"/>
        <end position="40"/>
    </location>
</feature>
<feature type="transmembrane region" description="Helical" evidence="6">
    <location>
        <begin position="259"/>
        <end position="281"/>
    </location>
</feature>
<feature type="transmembrane region" description="Helical" evidence="6">
    <location>
        <begin position="91"/>
        <end position="112"/>
    </location>
</feature>
<evidence type="ECO:0000313" key="7">
    <source>
        <dbReference type="EMBL" id="MBM7416010.1"/>
    </source>
</evidence>
<evidence type="ECO:0000256" key="4">
    <source>
        <dbReference type="ARBA" id="ARBA00022989"/>
    </source>
</evidence>
<dbReference type="PANTHER" id="PTHR42770:SF11">
    <property type="entry name" value="INNER MEMBRANE TRANSPORT PROTEIN YBAT"/>
    <property type="match status" value="1"/>
</dbReference>
<feature type="transmembrane region" description="Helical" evidence="6">
    <location>
        <begin position="386"/>
        <end position="408"/>
    </location>
</feature>